<dbReference type="AlphaFoldDB" id="A0A2G6EAB9"/>
<evidence type="ECO:0000256" key="1">
    <source>
        <dbReference type="ARBA" id="ARBA00004127"/>
    </source>
</evidence>
<evidence type="ECO:0000313" key="8">
    <source>
        <dbReference type="Proteomes" id="UP000229740"/>
    </source>
</evidence>
<feature type="transmembrane region" description="Helical" evidence="5">
    <location>
        <begin position="79"/>
        <end position="101"/>
    </location>
</feature>
<accession>A0A2G6EAB9</accession>
<evidence type="ECO:0000256" key="3">
    <source>
        <dbReference type="ARBA" id="ARBA00022989"/>
    </source>
</evidence>
<evidence type="ECO:0000259" key="6">
    <source>
        <dbReference type="Pfam" id="PF06803"/>
    </source>
</evidence>
<evidence type="ECO:0000256" key="2">
    <source>
        <dbReference type="ARBA" id="ARBA00022692"/>
    </source>
</evidence>
<feature type="transmembrane region" description="Helical" evidence="5">
    <location>
        <begin position="56"/>
        <end position="73"/>
    </location>
</feature>
<sequence length="143" mass="16466">MMTSLGKTYDSFRNTVLRRAASWFGRPGELLIQWLFLLPDLSRLMVNLLSDSRVFLLDKIFIAGVLAYVISPLDFLPEILAGPFGLVEDLLLCIMMLYRLLSNPQNAEAIREHWKGERGTIVNIQRGFQQLKAMMMNRHRPGR</sequence>
<feature type="domain" description="DUF1232" evidence="6">
    <location>
        <begin position="59"/>
        <end position="93"/>
    </location>
</feature>
<dbReference type="Pfam" id="PF06803">
    <property type="entry name" value="DUF1232"/>
    <property type="match status" value="1"/>
</dbReference>
<comment type="subcellular location">
    <subcellularLocation>
        <location evidence="1">Endomembrane system</location>
        <topology evidence="1">Multi-pass membrane protein</topology>
    </subcellularLocation>
</comment>
<comment type="caution">
    <text evidence="7">The sequence shown here is derived from an EMBL/GenBank/DDBJ whole genome shotgun (WGS) entry which is preliminary data.</text>
</comment>
<organism evidence="7 8">
    <name type="scientific">candidate division KSB3 bacterium</name>
    <dbReference type="NCBI Taxonomy" id="2044937"/>
    <lineage>
        <taxon>Bacteria</taxon>
        <taxon>candidate division KSB3</taxon>
    </lineage>
</organism>
<reference evidence="7 8" key="1">
    <citation type="submission" date="2017-10" db="EMBL/GenBank/DDBJ databases">
        <title>Novel microbial diversity and functional potential in the marine mammal oral microbiome.</title>
        <authorList>
            <person name="Dudek N.K."/>
            <person name="Sun C.L."/>
            <person name="Burstein D."/>
            <person name="Kantor R.S."/>
            <person name="Aliaga Goltsman D.S."/>
            <person name="Bik E.M."/>
            <person name="Thomas B.C."/>
            <person name="Banfield J.F."/>
            <person name="Relman D.A."/>
        </authorList>
    </citation>
    <scope>NUCLEOTIDE SEQUENCE [LARGE SCALE GENOMIC DNA]</scope>
    <source>
        <strain evidence="7">DOLZORAL124_49_17</strain>
    </source>
</reference>
<keyword evidence="2 5" id="KW-0812">Transmembrane</keyword>
<evidence type="ECO:0000256" key="4">
    <source>
        <dbReference type="ARBA" id="ARBA00023136"/>
    </source>
</evidence>
<dbReference type="EMBL" id="PDPS01000020">
    <property type="protein sequence ID" value="PID59030.1"/>
    <property type="molecule type" value="Genomic_DNA"/>
</dbReference>
<proteinExistence type="predicted"/>
<keyword evidence="4 5" id="KW-0472">Membrane</keyword>
<gene>
    <name evidence="7" type="ORF">CSB45_01050</name>
</gene>
<dbReference type="Proteomes" id="UP000229740">
    <property type="component" value="Unassembled WGS sequence"/>
</dbReference>
<evidence type="ECO:0000313" key="7">
    <source>
        <dbReference type="EMBL" id="PID59030.1"/>
    </source>
</evidence>
<keyword evidence="3 5" id="KW-1133">Transmembrane helix</keyword>
<dbReference type="InterPro" id="IPR010652">
    <property type="entry name" value="DUF1232"/>
</dbReference>
<name>A0A2G6EAB9_9BACT</name>
<protein>
    <recommendedName>
        <fullName evidence="6">DUF1232 domain-containing protein</fullName>
    </recommendedName>
</protein>
<evidence type="ECO:0000256" key="5">
    <source>
        <dbReference type="SAM" id="Phobius"/>
    </source>
</evidence>
<dbReference type="GO" id="GO:0012505">
    <property type="term" value="C:endomembrane system"/>
    <property type="evidence" value="ECO:0007669"/>
    <property type="project" value="UniProtKB-SubCell"/>
</dbReference>